<reference evidence="2 3" key="1">
    <citation type="submission" date="2019-08" db="EMBL/GenBank/DDBJ databases">
        <authorList>
            <person name="Grouzdev D."/>
            <person name="Tikhonova E."/>
            <person name="Kravchenko I."/>
        </authorList>
    </citation>
    <scope>NUCLEOTIDE SEQUENCE [LARGE SCALE GENOMIC DNA]</scope>
    <source>
        <strain evidence="2 3">59b</strain>
    </source>
</reference>
<comment type="caution">
    <text evidence="2">The sequence shown here is derived from an EMBL/GenBank/DDBJ whole genome shotgun (WGS) entry which is preliminary data.</text>
</comment>
<protein>
    <submittedName>
        <fullName evidence="2">Uncharacterized protein</fullName>
    </submittedName>
</protein>
<gene>
    <name evidence="2" type="ORF">FZ942_26045</name>
</gene>
<organism evidence="2 3">
    <name type="scientific">Azospirillum lipoferum</name>
    <dbReference type="NCBI Taxonomy" id="193"/>
    <lineage>
        <taxon>Bacteria</taxon>
        <taxon>Pseudomonadati</taxon>
        <taxon>Pseudomonadota</taxon>
        <taxon>Alphaproteobacteria</taxon>
        <taxon>Rhodospirillales</taxon>
        <taxon>Azospirillaceae</taxon>
        <taxon>Azospirillum</taxon>
    </lineage>
</organism>
<dbReference type="EMBL" id="VTTN01000013">
    <property type="protein sequence ID" value="KAA0592989.1"/>
    <property type="molecule type" value="Genomic_DNA"/>
</dbReference>
<evidence type="ECO:0000313" key="2">
    <source>
        <dbReference type="EMBL" id="KAA0592989.1"/>
    </source>
</evidence>
<dbReference type="Proteomes" id="UP000324927">
    <property type="component" value="Unassembled WGS sequence"/>
</dbReference>
<accession>A0A5A9GI85</accession>
<dbReference type="AlphaFoldDB" id="A0A5A9GI85"/>
<evidence type="ECO:0000313" key="3">
    <source>
        <dbReference type="Proteomes" id="UP000324927"/>
    </source>
</evidence>
<proteinExistence type="predicted"/>
<sequence length="85" mass="9952">MVEKYLDRQQVRERLAERGVTLNDRQVRRAMEPDAEGKRVIPAVKCPIRKCLIVRQSDLEKLYPSRDAVAPQTARARRAEERHAR</sequence>
<dbReference type="RefSeq" id="WP_149233983.1">
    <property type="nucleotide sequence ID" value="NZ_JALJXJ010000015.1"/>
</dbReference>
<evidence type="ECO:0000256" key="1">
    <source>
        <dbReference type="SAM" id="MobiDB-lite"/>
    </source>
</evidence>
<dbReference type="OrthoDB" id="7861622at2"/>
<feature type="region of interest" description="Disordered" evidence="1">
    <location>
        <begin position="66"/>
        <end position="85"/>
    </location>
</feature>
<keyword evidence="3" id="KW-1185">Reference proteome</keyword>
<name>A0A5A9GI85_AZOLI</name>